<gene>
    <name evidence="2" type="ORF">QYT958_LOCUS42507</name>
</gene>
<name>A0A822D478_9BILA</name>
<keyword evidence="1" id="KW-0812">Transmembrane</keyword>
<keyword evidence="1" id="KW-1133">Transmembrane helix</keyword>
<dbReference type="Proteomes" id="UP000663848">
    <property type="component" value="Unassembled WGS sequence"/>
</dbReference>
<sequence length="72" mass="8496">FKIDGYVTEKLNGIDANKTFKYSEITINHLQCLKNQRDNITEALWIRIENAFVCHQILFLIQFIFISFTGKK</sequence>
<feature type="transmembrane region" description="Helical" evidence="1">
    <location>
        <begin position="44"/>
        <end position="68"/>
    </location>
</feature>
<reference evidence="2" key="1">
    <citation type="submission" date="2021-02" db="EMBL/GenBank/DDBJ databases">
        <authorList>
            <person name="Nowell W R."/>
        </authorList>
    </citation>
    <scope>NUCLEOTIDE SEQUENCE</scope>
</reference>
<evidence type="ECO:0000256" key="1">
    <source>
        <dbReference type="SAM" id="Phobius"/>
    </source>
</evidence>
<evidence type="ECO:0000313" key="2">
    <source>
        <dbReference type="EMBL" id="CAF5058594.1"/>
    </source>
</evidence>
<protein>
    <submittedName>
        <fullName evidence="2">Uncharacterized protein</fullName>
    </submittedName>
</protein>
<proteinExistence type="predicted"/>
<keyword evidence="1" id="KW-0472">Membrane</keyword>
<organism evidence="2 3">
    <name type="scientific">Rotaria socialis</name>
    <dbReference type="NCBI Taxonomy" id="392032"/>
    <lineage>
        <taxon>Eukaryota</taxon>
        <taxon>Metazoa</taxon>
        <taxon>Spiralia</taxon>
        <taxon>Gnathifera</taxon>
        <taxon>Rotifera</taxon>
        <taxon>Eurotatoria</taxon>
        <taxon>Bdelloidea</taxon>
        <taxon>Philodinida</taxon>
        <taxon>Philodinidae</taxon>
        <taxon>Rotaria</taxon>
    </lineage>
</organism>
<evidence type="ECO:0000313" key="3">
    <source>
        <dbReference type="Proteomes" id="UP000663848"/>
    </source>
</evidence>
<accession>A0A822D478</accession>
<dbReference type="AlphaFoldDB" id="A0A822D478"/>
<dbReference type="EMBL" id="CAJOBR010054547">
    <property type="protein sequence ID" value="CAF5058594.1"/>
    <property type="molecule type" value="Genomic_DNA"/>
</dbReference>
<feature type="non-terminal residue" evidence="2">
    <location>
        <position position="1"/>
    </location>
</feature>
<comment type="caution">
    <text evidence="2">The sequence shown here is derived from an EMBL/GenBank/DDBJ whole genome shotgun (WGS) entry which is preliminary data.</text>
</comment>